<dbReference type="EMBL" id="PGOL01003302">
    <property type="protein sequence ID" value="PKI41755.1"/>
    <property type="molecule type" value="Genomic_DNA"/>
</dbReference>
<keyword evidence="2" id="KW-1185">Reference proteome</keyword>
<comment type="caution">
    <text evidence="1">The sequence shown here is derived from an EMBL/GenBank/DDBJ whole genome shotgun (WGS) entry which is preliminary data.</text>
</comment>
<evidence type="ECO:0000313" key="1">
    <source>
        <dbReference type="EMBL" id="PKI41755.1"/>
    </source>
</evidence>
<protein>
    <submittedName>
        <fullName evidence="1">Uncharacterized protein</fullName>
    </submittedName>
</protein>
<dbReference type="Proteomes" id="UP000233551">
    <property type="component" value="Unassembled WGS sequence"/>
</dbReference>
<dbReference type="AlphaFoldDB" id="A0A2I0ICP3"/>
<sequence length="161" mass="18915">MESNRIKQTEALSDSAFQKFLSMLDDNNERLTEKGKIANKNHLSGEHDGATGLLDFLLGGLGHELGLYHNRLLLWQKALPDDLEVPELSETKKNRTAKRIVDAWTVERWRILQFLLLTVEPWRAWRRNQRRKGLRVRNLGLQQEVRNGKARMKTRREEFQN</sequence>
<reference evidence="1 2" key="1">
    <citation type="submission" date="2017-11" db="EMBL/GenBank/DDBJ databases">
        <title>De-novo sequencing of pomegranate (Punica granatum L.) genome.</title>
        <authorList>
            <person name="Akparov Z."/>
            <person name="Amiraslanov A."/>
            <person name="Hajiyeva S."/>
            <person name="Abbasov M."/>
            <person name="Kaur K."/>
            <person name="Hamwieh A."/>
            <person name="Solovyev V."/>
            <person name="Salamov A."/>
            <person name="Braich B."/>
            <person name="Kosarev P."/>
            <person name="Mahmoud A."/>
            <person name="Hajiyev E."/>
            <person name="Babayeva S."/>
            <person name="Izzatullayeva V."/>
            <person name="Mammadov A."/>
            <person name="Mammadov A."/>
            <person name="Sharifova S."/>
            <person name="Ojaghi J."/>
            <person name="Eynullazada K."/>
            <person name="Bayramov B."/>
            <person name="Abdulazimova A."/>
            <person name="Shahmuradov I."/>
        </authorList>
    </citation>
    <scope>NUCLEOTIDE SEQUENCE [LARGE SCALE GENOMIC DNA]</scope>
    <source>
        <strain evidence="2">cv. AG2017</strain>
        <tissue evidence="1">Leaf</tissue>
    </source>
</reference>
<organism evidence="1 2">
    <name type="scientific">Punica granatum</name>
    <name type="common">Pomegranate</name>
    <dbReference type="NCBI Taxonomy" id="22663"/>
    <lineage>
        <taxon>Eukaryota</taxon>
        <taxon>Viridiplantae</taxon>
        <taxon>Streptophyta</taxon>
        <taxon>Embryophyta</taxon>
        <taxon>Tracheophyta</taxon>
        <taxon>Spermatophyta</taxon>
        <taxon>Magnoliopsida</taxon>
        <taxon>eudicotyledons</taxon>
        <taxon>Gunneridae</taxon>
        <taxon>Pentapetalae</taxon>
        <taxon>rosids</taxon>
        <taxon>malvids</taxon>
        <taxon>Myrtales</taxon>
        <taxon>Lythraceae</taxon>
        <taxon>Punica</taxon>
    </lineage>
</organism>
<proteinExistence type="predicted"/>
<name>A0A2I0ICP3_PUNGR</name>
<accession>A0A2I0ICP3</accession>
<evidence type="ECO:0000313" key="2">
    <source>
        <dbReference type="Proteomes" id="UP000233551"/>
    </source>
</evidence>
<gene>
    <name evidence="1" type="ORF">CRG98_037855</name>
</gene>